<dbReference type="InterPro" id="IPR031626">
    <property type="entry name" value="TRAPPC14"/>
</dbReference>
<protein>
    <recommendedName>
        <fullName evidence="1">TRAPP14 C-terminal domain-containing protein</fullName>
    </recommendedName>
</protein>
<name>A0ABD3VRA1_SINWO</name>
<dbReference type="PANTHER" id="PTHR16096">
    <property type="entry name" value="MICROTUBULE-ASSOCIATED PROTEIN 11"/>
    <property type="match status" value="1"/>
</dbReference>
<comment type="caution">
    <text evidence="2">The sequence shown here is derived from an EMBL/GenBank/DDBJ whole genome shotgun (WGS) entry which is preliminary data.</text>
</comment>
<gene>
    <name evidence="2" type="ORF">ACJMK2_005703</name>
</gene>
<evidence type="ECO:0000259" key="1">
    <source>
        <dbReference type="Pfam" id="PF23652"/>
    </source>
</evidence>
<evidence type="ECO:0000313" key="2">
    <source>
        <dbReference type="EMBL" id="KAL3863986.1"/>
    </source>
</evidence>
<organism evidence="2 3">
    <name type="scientific">Sinanodonta woodiana</name>
    <name type="common">Chinese pond mussel</name>
    <name type="synonym">Anodonta woodiana</name>
    <dbReference type="NCBI Taxonomy" id="1069815"/>
    <lineage>
        <taxon>Eukaryota</taxon>
        <taxon>Metazoa</taxon>
        <taxon>Spiralia</taxon>
        <taxon>Lophotrochozoa</taxon>
        <taxon>Mollusca</taxon>
        <taxon>Bivalvia</taxon>
        <taxon>Autobranchia</taxon>
        <taxon>Heteroconchia</taxon>
        <taxon>Palaeoheterodonta</taxon>
        <taxon>Unionida</taxon>
        <taxon>Unionoidea</taxon>
        <taxon>Unionidae</taxon>
        <taxon>Unioninae</taxon>
        <taxon>Sinanodonta</taxon>
    </lineage>
</organism>
<dbReference type="EMBL" id="JBJQND010000010">
    <property type="protein sequence ID" value="KAL3863986.1"/>
    <property type="molecule type" value="Genomic_DNA"/>
</dbReference>
<proteinExistence type="predicted"/>
<evidence type="ECO:0000313" key="3">
    <source>
        <dbReference type="Proteomes" id="UP001634394"/>
    </source>
</evidence>
<dbReference type="PANTHER" id="PTHR16096:SF8">
    <property type="entry name" value="TRAFFICKING PROTEIN PARTICLE COMPLEX SUBUNIT 14"/>
    <property type="match status" value="1"/>
</dbReference>
<feature type="domain" description="TRAPP14 C-terminal" evidence="1">
    <location>
        <begin position="363"/>
        <end position="460"/>
    </location>
</feature>
<keyword evidence="3" id="KW-1185">Reference proteome</keyword>
<sequence length="585" mass="65916">MEDEIVNWDCSELHFHDAVKTDNPGQTKKDSIIIGQAVPFTIVFKLSNIGVEIARSLNSTRSVKEFVDNLRHGFRVQSRIMAFNKPHLPAEFIYSGPFRKGRWMYCKITGSSKLGNTSAKQVTRNPCLQDGTHFHLPVDVYMPVTLGHCDEAEIVVMVSKPINSDSQMDENFSAMFQPPMHFSPDSPPAQISATQDLPVGKTFQYKVNIIHPPDICFLHRNCAGKHLLFIQVHNLCKKIVSIENCLVVPDASPKSLESSNCSGSNFKENHHSNLVKLVQQEVDSKSCFPCQLQHGEVLSLVYSLQTDGMVHNPAMQALHLVTHLTWRLVGVSYSDAVTTYKLPTVNMREIPFVVSPRMKSQLPVTVGESFQVIYSIINKLQDFDAVRLYWGPDFPMKGLSAKELLEVQNLKKFVICHDPDIQLGACPTGCTLQVQVGFQILQPGLYELGRYMKLNLRYNMPNDDGHSLPCLLTPRTPDDQLIASEELWRDRSGSTSSWTEDDAHGKNASERRQSFAAKSYSFGDLVHTVSTESDEAQRKTFRKVERSSTVLVWQRKNTSFGVTFTPSPNNFFKNSLQVYARDKEA</sequence>
<reference evidence="2 3" key="1">
    <citation type="submission" date="2024-11" db="EMBL/GenBank/DDBJ databases">
        <title>Chromosome-level genome assembly of the freshwater bivalve Anodonta woodiana.</title>
        <authorList>
            <person name="Chen X."/>
        </authorList>
    </citation>
    <scope>NUCLEOTIDE SEQUENCE [LARGE SCALE GENOMIC DNA]</scope>
    <source>
        <strain evidence="2">MN2024</strain>
        <tissue evidence="2">Gills</tissue>
    </source>
</reference>
<accession>A0ABD3VRA1</accession>
<dbReference type="AlphaFoldDB" id="A0ABD3VRA1"/>
<dbReference type="Pfam" id="PF23652">
    <property type="entry name" value="TRAPP14_C"/>
    <property type="match status" value="1"/>
</dbReference>
<dbReference type="Proteomes" id="UP001634394">
    <property type="component" value="Unassembled WGS sequence"/>
</dbReference>
<dbReference type="InterPro" id="IPR055452">
    <property type="entry name" value="TRAPP14_C"/>
</dbReference>